<dbReference type="AlphaFoldDB" id="A0A974SRI5"/>
<name>A0A974SRI5_9RHOO</name>
<gene>
    <name evidence="4" type="ORF">IWH25_06615</name>
</gene>
<accession>A0A974SRI5</accession>
<keyword evidence="5" id="KW-1185">Reference proteome</keyword>
<dbReference type="InterPro" id="IPR007774">
    <property type="entry name" value="Put_N_fixation"/>
</dbReference>
<dbReference type="PIRSF" id="PIRSF037676">
    <property type="entry name" value="DUF683"/>
    <property type="match status" value="1"/>
</dbReference>
<feature type="coiled-coil region" evidence="3">
    <location>
        <begin position="6"/>
        <end position="33"/>
    </location>
</feature>
<evidence type="ECO:0000256" key="3">
    <source>
        <dbReference type="SAM" id="Coils"/>
    </source>
</evidence>
<dbReference type="EMBL" id="CP064781">
    <property type="protein sequence ID" value="QRJ65008.1"/>
    <property type="molecule type" value="Genomic_DNA"/>
</dbReference>
<dbReference type="Proteomes" id="UP000663444">
    <property type="component" value="Chromosome"/>
</dbReference>
<dbReference type="KEGG" id="ares:IWH25_06615"/>
<dbReference type="InterPro" id="IPR029012">
    <property type="entry name" value="Helix_hairpin_bin_sf"/>
</dbReference>
<evidence type="ECO:0000256" key="1">
    <source>
        <dbReference type="ARBA" id="ARBA00023231"/>
    </source>
</evidence>
<comment type="similarity">
    <text evidence="2">Belongs to the UPF0437 family.</text>
</comment>
<protein>
    <recommendedName>
        <fullName evidence="6">Rop-like protein</fullName>
    </recommendedName>
</protein>
<evidence type="ECO:0000313" key="5">
    <source>
        <dbReference type="Proteomes" id="UP000663444"/>
    </source>
</evidence>
<dbReference type="Pfam" id="PF05082">
    <property type="entry name" value="Rop-like"/>
    <property type="match status" value="1"/>
</dbReference>
<evidence type="ECO:0000256" key="2">
    <source>
        <dbReference type="ARBA" id="ARBA00044954"/>
    </source>
</evidence>
<dbReference type="Gene3D" id="1.10.287.660">
    <property type="entry name" value="Helix hairpin bin"/>
    <property type="match status" value="1"/>
</dbReference>
<proteinExistence type="inferred from homology"/>
<sequence>MDDADLQALDKEVRRLKRIAAEHAAALHDLAEERLPAAWAELPALSAAAYEACQAWAAANARLLAAQKG</sequence>
<evidence type="ECO:0000313" key="4">
    <source>
        <dbReference type="EMBL" id="QRJ65008.1"/>
    </source>
</evidence>
<dbReference type="RefSeq" id="WP_203388534.1">
    <property type="nucleotide sequence ID" value="NZ_CP064781.1"/>
</dbReference>
<reference evidence="4" key="1">
    <citation type="submission" date="2020-11" db="EMBL/GenBank/DDBJ databases">
        <title>Azospira restricta DSM 18626 genome sequence.</title>
        <authorList>
            <person name="Moe W.M."/>
        </authorList>
    </citation>
    <scope>NUCLEOTIDE SEQUENCE</scope>
    <source>
        <strain evidence="4">DSM 18626</strain>
    </source>
</reference>
<organism evidence="4 5">
    <name type="scientific">Azospira restricta</name>
    <dbReference type="NCBI Taxonomy" id="404405"/>
    <lineage>
        <taxon>Bacteria</taxon>
        <taxon>Pseudomonadati</taxon>
        <taxon>Pseudomonadota</taxon>
        <taxon>Betaproteobacteria</taxon>
        <taxon>Rhodocyclales</taxon>
        <taxon>Rhodocyclaceae</taxon>
        <taxon>Azospira</taxon>
    </lineage>
</organism>
<keyword evidence="3" id="KW-0175">Coiled coil</keyword>
<evidence type="ECO:0008006" key="6">
    <source>
        <dbReference type="Google" id="ProtNLM"/>
    </source>
</evidence>
<keyword evidence="1" id="KW-0535">Nitrogen fixation</keyword>